<sequence length="127" mass="14441">MSDSRAESLQNCNSATDMYNKATEIIHALEAERDEPFANDLELVKFVQARFKRDSKEMIIFLGYFEPSGMVMVNHAHKLNKEIKELDGELVAANAVIHDMELTEGIVERQQSTITELKTEAERLSPQ</sequence>
<proteinExistence type="predicted"/>
<comment type="caution">
    <text evidence="1">The sequence shown here is derived from an EMBL/GenBank/DDBJ whole genome shotgun (WGS) entry which is preliminary data.</text>
</comment>
<name>A0A0F9CML2_9ZZZZ</name>
<reference evidence="1" key="1">
    <citation type="journal article" date="2015" name="Nature">
        <title>Complex archaea that bridge the gap between prokaryotes and eukaryotes.</title>
        <authorList>
            <person name="Spang A."/>
            <person name="Saw J.H."/>
            <person name="Jorgensen S.L."/>
            <person name="Zaremba-Niedzwiedzka K."/>
            <person name="Martijn J."/>
            <person name="Lind A.E."/>
            <person name="van Eijk R."/>
            <person name="Schleper C."/>
            <person name="Guy L."/>
            <person name="Ettema T.J."/>
        </authorList>
    </citation>
    <scope>NUCLEOTIDE SEQUENCE</scope>
</reference>
<dbReference type="AlphaFoldDB" id="A0A0F9CML2"/>
<dbReference type="EMBL" id="LAZR01035373">
    <property type="protein sequence ID" value="KKL27687.1"/>
    <property type="molecule type" value="Genomic_DNA"/>
</dbReference>
<protein>
    <submittedName>
        <fullName evidence="1">Uncharacterized protein</fullName>
    </submittedName>
</protein>
<gene>
    <name evidence="1" type="ORF">LCGC14_2382630</name>
</gene>
<accession>A0A0F9CML2</accession>
<organism evidence="1">
    <name type="scientific">marine sediment metagenome</name>
    <dbReference type="NCBI Taxonomy" id="412755"/>
    <lineage>
        <taxon>unclassified sequences</taxon>
        <taxon>metagenomes</taxon>
        <taxon>ecological metagenomes</taxon>
    </lineage>
</organism>
<evidence type="ECO:0000313" key="1">
    <source>
        <dbReference type="EMBL" id="KKL27687.1"/>
    </source>
</evidence>